<sequence>MKENEKKSRILLQLFITFMKIGTFTFGGGYAMIPLIQRETVVKRKWVDDEDILNIVAIAESTPGPIAINTSTFVGYRVGGFWGAVVGTAGMILPSFVIILAISFVLKRFQDIQIVKYAFNGIRAGVLALIIRALWLMYKNVKKSAVTYIVMAAAFVLCAFADVNVIIVIACCALFGLITSYIKTGKEKQNI</sequence>
<feature type="transmembrane region" description="Helical" evidence="7">
    <location>
        <begin position="81"/>
        <end position="105"/>
    </location>
</feature>
<feature type="transmembrane region" description="Helical" evidence="7">
    <location>
        <begin position="12"/>
        <end position="33"/>
    </location>
</feature>
<keyword evidence="4 7" id="KW-0812">Transmembrane</keyword>
<feature type="transmembrane region" description="Helical" evidence="7">
    <location>
        <begin position="150"/>
        <end position="178"/>
    </location>
</feature>
<evidence type="ECO:0000256" key="5">
    <source>
        <dbReference type="ARBA" id="ARBA00022989"/>
    </source>
</evidence>
<keyword evidence="9" id="KW-1185">Reference proteome</keyword>
<protein>
    <submittedName>
        <fullName evidence="8">Chromate transporter</fullName>
    </submittedName>
</protein>
<comment type="caution">
    <text evidence="8">The sequence shown here is derived from an EMBL/GenBank/DDBJ whole genome shotgun (WGS) entry which is preliminary data.</text>
</comment>
<organism evidence="8 9">
    <name type="scientific">Lachnospira hominis</name>
    <name type="common">ex Liu et al. 2021</name>
    <dbReference type="NCBI Taxonomy" id="2763051"/>
    <lineage>
        <taxon>Bacteria</taxon>
        <taxon>Bacillati</taxon>
        <taxon>Bacillota</taxon>
        <taxon>Clostridia</taxon>
        <taxon>Lachnospirales</taxon>
        <taxon>Lachnospiraceae</taxon>
        <taxon>Lachnospira</taxon>
    </lineage>
</organism>
<gene>
    <name evidence="8" type="ORF">H8S01_09140</name>
</gene>
<feature type="transmembrane region" description="Helical" evidence="7">
    <location>
        <begin position="117"/>
        <end position="138"/>
    </location>
</feature>
<name>A0ABR7G249_9FIRM</name>
<dbReference type="PANTHER" id="PTHR43663">
    <property type="entry name" value="CHROMATE TRANSPORT PROTEIN-RELATED"/>
    <property type="match status" value="1"/>
</dbReference>
<evidence type="ECO:0000256" key="1">
    <source>
        <dbReference type="ARBA" id="ARBA00004651"/>
    </source>
</evidence>
<proteinExistence type="inferred from homology"/>
<dbReference type="EMBL" id="JACOPD010000006">
    <property type="protein sequence ID" value="MBC5681123.1"/>
    <property type="molecule type" value="Genomic_DNA"/>
</dbReference>
<keyword evidence="3" id="KW-1003">Cell membrane</keyword>
<evidence type="ECO:0000256" key="7">
    <source>
        <dbReference type="SAM" id="Phobius"/>
    </source>
</evidence>
<evidence type="ECO:0000256" key="6">
    <source>
        <dbReference type="ARBA" id="ARBA00023136"/>
    </source>
</evidence>
<comment type="subcellular location">
    <subcellularLocation>
        <location evidence="1">Cell membrane</location>
        <topology evidence="1">Multi-pass membrane protein</topology>
    </subcellularLocation>
</comment>
<dbReference type="InterPro" id="IPR052518">
    <property type="entry name" value="CHR_Transporter"/>
</dbReference>
<dbReference type="RefSeq" id="WP_186836988.1">
    <property type="nucleotide sequence ID" value="NZ_JACOPD010000006.1"/>
</dbReference>
<evidence type="ECO:0000256" key="4">
    <source>
        <dbReference type="ARBA" id="ARBA00022692"/>
    </source>
</evidence>
<evidence type="ECO:0000313" key="9">
    <source>
        <dbReference type="Proteomes" id="UP000628463"/>
    </source>
</evidence>
<reference evidence="8 9" key="1">
    <citation type="submission" date="2020-08" db="EMBL/GenBank/DDBJ databases">
        <title>Genome public.</title>
        <authorList>
            <person name="Liu C."/>
            <person name="Sun Q."/>
        </authorList>
    </citation>
    <scope>NUCLEOTIDE SEQUENCE [LARGE SCALE GENOMIC DNA]</scope>
    <source>
        <strain evidence="8 9">NSJ-43</strain>
    </source>
</reference>
<evidence type="ECO:0000313" key="8">
    <source>
        <dbReference type="EMBL" id="MBC5681123.1"/>
    </source>
</evidence>
<dbReference type="Pfam" id="PF02417">
    <property type="entry name" value="Chromate_transp"/>
    <property type="match status" value="1"/>
</dbReference>
<keyword evidence="6 7" id="KW-0472">Membrane</keyword>
<dbReference type="InterPro" id="IPR003370">
    <property type="entry name" value="Chromate_transpt"/>
</dbReference>
<accession>A0ABR7G249</accession>
<dbReference type="PANTHER" id="PTHR43663:SF1">
    <property type="entry name" value="CHROMATE TRANSPORTER"/>
    <property type="match status" value="1"/>
</dbReference>
<evidence type="ECO:0000256" key="3">
    <source>
        <dbReference type="ARBA" id="ARBA00022475"/>
    </source>
</evidence>
<dbReference type="Proteomes" id="UP000628463">
    <property type="component" value="Unassembled WGS sequence"/>
</dbReference>
<comment type="similarity">
    <text evidence="2">Belongs to the chromate ion transporter (CHR) (TC 2.A.51) family.</text>
</comment>
<evidence type="ECO:0000256" key="2">
    <source>
        <dbReference type="ARBA" id="ARBA00005262"/>
    </source>
</evidence>
<keyword evidence="5 7" id="KW-1133">Transmembrane helix</keyword>